<evidence type="ECO:0000313" key="1">
    <source>
        <dbReference type="Ensembl" id="ENSSMRP00000019883.1"/>
    </source>
</evidence>
<reference evidence="1" key="2">
    <citation type="submission" date="2025-09" db="UniProtKB">
        <authorList>
            <consortium name="Ensembl"/>
        </authorList>
    </citation>
    <scope>IDENTIFICATION</scope>
</reference>
<name>A0A8D0CBP6_SALMN</name>
<organism evidence="1 2">
    <name type="scientific">Salvator merianae</name>
    <name type="common">Argentine black and white tegu</name>
    <name type="synonym">Tupinambis merianae</name>
    <dbReference type="NCBI Taxonomy" id="96440"/>
    <lineage>
        <taxon>Eukaryota</taxon>
        <taxon>Metazoa</taxon>
        <taxon>Chordata</taxon>
        <taxon>Craniata</taxon>
        <taxon>Vertebrata</taxon>
        <taxon>Euteleostomi</taxon>
        <taxon>Lepidosauria</taxon>
        <taxon>Squamata</taxon>
        <taxon>Bifurcata</taxon>
        <taxon>Unidentata</taxon>
        <taxon>Episquamata</taxon>
        <taxon>Laterata</taxon>
        <taxon>Teiioidea</taxon>
        <taxon>Teiidae</taxon>
        <taxon>Salvator</taxon>
    </lineage>
</organism>
<dbReference type="Ensembl" id="ENSSMRT00000023318.1">
    <property type="protein sequence ID" value="ENSSMRP00000019883.1"/>
    <property type="gene ID" value="ENSSMRG00000015491.1"/>
</dbReference>
<dbReference type="AlphaFoldDB" id="A0A8D0CBP6"/>
<accession>A0A8D0CBP6</accession>
<evidence type="ECO:0000313" key="2">
    <source>
        <dbReference type="Proteomes" id="UP000694421"/>
    </source>
</evidence>
<keyword evidence="2" id="KW-1185">Reference proteome</keyword>
<sequence>MGCLPCFGELSKSKHPSHINVSVIPSHKRSLFVGPLGLCTVAAGRGKPHPATCCDSMVARRACKQRVLVFPKLQTSSLKASGRCCCFIHTIAHRWYIDIEGGGSSSKVA</sequence>
<dbReference type="Proteomes" id="UP000694421">
    <property type="component" value="Unplaced"/>
</dbReference>
<proteinExistence type="predicted"/>
<reference evidence="1" key="1">
    <citation type="submission" date="2025-08" db="UniProtKB">
        <authorList>
            <consortium name="Ensembl"/>
        </authorList>
    </citation>
    <scope>IDENTIFICATION</scope>
</reference>
<protein>
    <submittedName>
        <fullName evidence="1">Uncharacterized protein</fullName>
    </submittedName>
</protein>